<organism evidence="1 2">
    <name type="scientific">Oceanobacillus kimchii</name>
    <dbReference type="NCBI Taxonomy" id="746691"/>
    <lineage>
        <taxon>Bacteria</taxon>
        <taxon>Bacillati</taxon>
        <taxon>Bacillota</taxon>
        <taxon>Bacilli</taxon>
        <taxon>Bacillales</taxon>
        <taxon>Bacillaceae</taxon>
        <taxon>Oceanobacillus</taxon>
    </lineage>
</organism>
<name>A0ABQ5TEA9_9BACI</name>
<dbReference type="RefSeq" id="WP_017795822.1">
    <property type="nucleotide sequence ID" value="NZ_BSKO01000001.1"/>
</dbReference>
<gene>
    <name evidence="1" type="ORF">MACH08_09370</name>
</gene>
<proteinExistence type="predicted"/>
<accession>A0ABQ5TEA9</accession>
<reference evidence="1 2" key="1">
    <citation type="submission" date="2023-02" db="EMBL/GenBank/DDBJ databases">
        <title>Oceanobacillus kimchii IFOP_LL358 isolated form Alexandrium catenella lab strain.</title>
        <authorList>
            <person name="Gajardo G."/>
            <person name="Ueki S."/>
            <person name="Maruyama F."/>
        </authorList>
    </citation>
    <scope>NUCLEOTIDE SEQUENCE [LARGE SCALE GENOMIC DNA]</scope>
    <source>
        <strain evidence="1 2">IFOP_LL358</strain>
    </source>
</reference>
<evidence type="ECO:0000313" key="1">
    <source>
        <dbReference type="EMBL" id="GLO65153.1"/>
    </source>
</evidence>
<dbReference type="EMBL" id="BSKO01000001">
    <property type="protein sequence ID" value="GLO65153.1"/>
    <property type="molecule type" value="Genomic_DNA"/>
</dbReference>
<sequence length="51" mass="6097">MKIIFQNRFSTKTELYVMKGFNRLLLNKCGSIKRIIHEIEQDIEATNNRKL</sequence>
<keyword evidence="2" id="KW-1185">Reference proteome</keyword>
<protein>
    <submittedName>
        <fullName evidence="1">Uncharacterized protein</fullName>
    </submittedName>
</protein>
<evidence type="ECO:0000313" key="2">
    <source>
        <dbReference type="Proteomes" id="UP001275436"/>
    </source>
</evidence>
<comment type="caution">
    <text evidence="1">The sequence shown here is derived from an EMBL/GenBank/DDBJ whole genome shotgun (WGS) entry which is preliminary data.</text>
</comment>
<dbReference type="Proteomes" id="UP001275436">
    <property type="component" value="Unassembled WGS sequence"/>
</dbReference>